<name>A0A4U6UK35_SETVI</name>
<accession>A0A4U6UK35</accession>
<feature type="signal peptide" evidence="1">
    <location>
        <begin position="1"/>
        <end position="18"/>
    </location>
</feature>
<evidence type="ECO:0000256" key="1">
    <source>
        <dbReference type="SAM" id="SignalP"/>
    </source>
</evidence>
<proteinExistence type="predicted"/>
<evidence type="ECO:0000313" key="3">
    <source>
        <dbReference type="Proteomes" id="UP000298652"/>
    </source>
</evidence>
<dbReference type="EMBL" id="CM016556">
    <property type="protein sequence ID" value="TKW14593.1"/>
    <property type="molecule type" value="Genomic_DNA"/>
</dbReference>
<dbReference type="Proteomes" id="UP000298652">
    <property type="component" value="Chromosome 5"/>
</dbReference>
<sequence length="36" mass="3823">MLIVWLLAPLGLPSFLRAGQSSGIPPRTKRAGSLMS</sequence>
<protein>
    <submittedName>
        <fullName evidence="2">Uncharacterized protein</fullName>
    </submittedName>
</protein>
<gene>
    <name evidence="2" type="ORF">SEVIR_5G177565v2</name>
</gene>
<reference evidence="2" key="1">
    <citation type="submission" date="2019-03" db="EMBL/GenBank/DDBJ databases">
        <title>WGS assembly of Setaria viridis.</title>
        <authorList>
            <person name="Huang P."/>
            <person name="Jenkins J."/>
            <person name="Grimwood J."/>
            <person name="Barry K."/>
            <person name="Healey A."/>
            <person name="Mamidi S."/>
            <person name="Sreedasyam A."/>
            <person name="Shu S."/>
            <person name="Feldman M."/>
            <person name="Wu J."/>
            <person name="Yu Y."/>
            <person name="Chen C."/>
            <person name="Johnson J."/>
            <person name="Rokhsar D."/>
            <person name="Baxter I."/>
            <person name="Schmutz J."/>
            <person name="Brutnell T."/>
            <person name="Kellogg E."/>
        </authorList>
    </citation>
    <scope>NUCLEOTIDE SEQUENCE [LARGE SCALE GENOMIC DNA]</scope>
</reference>
<evidence type="ECO:0000313" key="2">
    <source>
        <dbReference type="EMBL" id="TKW14593.1"/>
    </source>
</evidence>
<feature type="chain" id="PRO_5020499888" evidence="1">
    <location>
        <begin position="19"/>
        <end position="36"/>
    </location>
</feature>
<organism evidence="2 3">
    <name type="scientific">Setaria viridis</name>
    <name type="common">Green bristlegrass</name>
    <name type="synonym">Setaria italica subsp. viridis</name>
    <dbReference type="NCBI Taxonomy" id="4556"/>
    <lineage>
        <taxon>Eukaryota</taxon>
        <taxon>Viridiplantae</taxon>
        <taxon>Streptophyta</taxon>
        <taxon>Embryophyta</taxon>
        <taxon>Tracheophyta</taxon>
        <taxon>Spermatophyta</taxon>
        <taxon>Magnoliopsida</taxon>
        <taxon>Liliopsida</taxon>
        <taxon>Poales</taxon>
        <taxon>Poaceae</taxon>
        <taxon>PACMAD clade</taxon>
        <taxon>Panicoideae</taxon>
        <taxon>Panicodae</taxon>
        <taxon>Paniceae</taxon>
        <taxon>Cenchrinae</taxon>
        <taxon>Setaria</taxon>
    </lineage>
</organism>
<keyword evidence="1" id="KW-0732">Signal</keyword>
<dbReference type="AlphaFoldDB" id="A0A4U6UK35"/>
<keyword evidence="3" id="KW-1185">Reference proteome</keyword>
<dbReference type="Gramene" id="TKW14593">
    <property type="protein sequence ID" value="TKW14593"/>
    <property type="gene ID" value="SEVIR_5G177565v2"/>
</dbReference>